<reference evidence="1 2" key="1">
    <citation type="submission" date="2020-03" db="EMBL/GenBank/DDBJ databases">
        <title>Complete genome sequence of Orbus sp. IPMB12 (BCRC 80908).</title>
        <authorList>
            <person name="Lo W.-S."/>
            <person name="Chang T.-H."/>
            <person name="Kuo C.-H."/>
        </authorList>
    </citation>
    <scope>NUCLEOTIDE SEQUENCE [LARGE SCALE GENOMIC DNA]</scope>
    <source>
        <strain evidence="1 2">IPMB12</strain>
    </source>
</reference>
<sequence length="109" mass="12647">MKSILAMTEFISQNNLRTDSYGNCEFEGFINYKSKIRNAFEKTTVKFIRNGYHGGNIQLMESGELIPDNFHLDLSRDYQAYEYNTSDNALIIWGKSQKMSGRYQIVITL</sequence>
<proteinExistence type="predicted"/>
<keyword evidence="2" id="KW-1185">Reference proteome</keyword>
<dbReference type="RefSeq" id="WP_166913797.1">
    <property type="nucleotide sequence ID" value="NZ_CP050253.1"/>
</dbReference>
<dbReference type="InParanoid" id="A0A6G9I8T9"/>
<evidence type="ECO:0000313" key="1">
    <source>
        <dbReference type="EMBL" id="QIQ20242.1"/>
    </source>
</evidence>
<organism evidence="1 2">
    <name type="scientific">Zophobihabitans entericus</name>
    <dbReference type="NCBI Taxonomy" id="1635327"/>
    <lineage>
        <taxon>Bacteria</taxon>
        <taxon>Pseudomonadati</taxon>
        <taxon>Pseudomonadota</taxon>
        <taxon>Gammaproteobacteria</taxon>
        <taxon>Orbales</taxon>
        <taxon>Orbaceae</taxon>
        <taxon>Zophobihabitans</taxon>
    </lineage>
</organism>
<dbReference type="EMBL" id="CP050253">
    <property type="protein sequence ID" value="QIQ20242.1"/>
    <property type="molecule type" value="Genomic_DNA"/>
</dbReference>
<protein>
    <submittedName>
        <fullName evidence="1">Uncharacterized protein</fullName>
    </submittedName>
</protein>
<dbReference type="KEGG" id="orb:IPMB12_00225"/>
<evidence type="ECO:0000313" key="2">
    <source>
        <dbReference type="Proteomes" id="UP000501168"/>
    </source>
</evidence>
<dbReference type="AlphaFoldDB" id="A0A6G9I8T9"/>
<name>A0A6G9I8T9_9GAMM</name>
<gene>
    <name evidence="1" type="ORF">IPMB12_00225</name>
</gene>
<dbReference type="Proteomes" id="UP000501168">
    <property type="component" value="Chromosome"/>
</dbReference>
<accession>A0A6G9I8T9</accession>